<accession>A0AAV6GT41</accession>
<evidence type="ECO:0000313" key="4">
    <source>
        <dbReference type="Proteomes" id="UP000823561"/>
    </source>
</evidence>
<feature type="region of interest" description="Disordered" evidence="2">
    <location>
        <begin position="80"/>
        <end position="150"/>
    </location>
</feature>
<gene>
    <name evidence="3" type="ORF">AALO_G00097920</name>
</gene>
<sequence>MDDKVTPDMEALELRLQEGEVDSQQVLEHQVKANRLLRQQLDDLQKRLDEKENQLIEANEIIRALRDEVQTLHRQLMQQTSHQQLEQQTLHQQLEQQTPHQQLEQQTPHQQLEQQTPHQQLEQQTPHQHLEQQRRLKLTRQSTVALSPPKRRAPHKFVTFRVCLLSDPHMHILSRQKGNASRKIKVPTSLSAKEFHSFLRGAFPRLGNTDFQFVKVDGHRRIKTLQVSPVTPSVLKTSGELGRSALYILPKEILGKDVWNPKKGVIMHRRPIHPLVSRLLCRQMLLYRLEMVTPMKPWIQQMLIPVLMPQIAIAIPILMSQSLVAQDTERNQQRPGCYITDPTDTSAKTSIRNQLCPQDFGVFKPSKPPPHLHLRGRSRRPPSV</sequence>
<reference evidence="3" key="1">
    <citation type="submission" date="2020-10" db="EMBL/GenBank/DDBJ databases">
        <title>Chromosome-scale genome assembly of the Allis shad, Alosa alosa.</title>
        <authorList>
            <person name="Margot Z."/>
            <person name="Christophe K."/>
            <person name="Cabau C."/>
            <person name="Louis A."/>
            <person name="Berthelot C."/>
            <person name="Parey E."/>
            <person name="Roest Crollius H."/>
            <person name="Montfort J."/>
            <person name="Robinson-Rechavi M."/>
            <person name="Bucao C."/>
            <person name="Bouchez O."/>
            <person name="Gislard M."/>
            <person name="Lluch J."/>
            <person name="Milhes M."/>
            <person name="Lampietro C."/>
            <person name="Lopez Roques C."/>
            <person name="Donnadieu C."/>
            <person name="Braasch I."/>
            <person name="Desvignes T."/>
            <person name="Postlethwait J."/>
            <person name="Bobe J."/>
            <person name="Guiguen Y."/>
        </authorList>
    </citation>
    <scope>NUCLEOTIDE SEQUENCE</scope>
    <source>
        <strain evidence="3">M-15738</strain>
        <tissue evidence="3">Blood</tissue>
    </source>
</reference>
<dbReference type="AlphaFoldDB" id="A0AAV6GT41"/>
<name>A0AAV6GT41_9TELE</name>
<dbReference type="Proteomes" id="UP000823561">
    <property type="component" value="Chromosome 7"/>
</dbReference>
<dbReference type="EMBL" id="JADWDJ010000007">
    <property type="protein sequence ID" value="KAG5278343.1"/>
    <property type="molecule type" value="Genomic_DNA"/>
</dbReference>
<feature type="compositionally biased region" description="Basic residues" evidence="2">
    <location>
        <begin position="370"/>
        <end position="384"/>
    </location>
</feature>
<evidence type="ECO:0000313" key="3">
    <source>
        <dbReference type="EMBL" id="KAG5278343.1"/>
    </source>
</evidence>
<keyword evidence="4" id="KW-1185">Reference proteome</keyword>
<keyword evidence="1" id="KW-0175">Coiled coil</keyword>
<feature type="region of interest" description="Disordered" evidence="2">
    <location>
        <begin position="360"/>
        <end position="384"/>
    </location>
</feature>
<evidence type="ECO:0000256" key="1">
    <source>
        <dbReference type="SAM" id="Coils"/>
    </source>
</evidence>
<protein>
    <submittedName>
        <fullName evidence="3">Uncharacterized protein</fullName>
    </submittedName>
</protein>
<feature type="compositionally biased region" description="Low complexity" evidence="2">
    <location>
        <begin position="80"/>
        <end position="127"/>
    </location>
</feature>
<evidence type="ECO:0000256" key="2">
    <source>
        <dbReference type="SAM" id="MobiDB-lite"/>
    </source>
</evidence>
<proteinExistence type="predicted"/>
<comment type="caution">
    <text evidence="3">The sequence shown here is derived from an EMBL/GenBank/DDBJ whole genome shotgun (WGS) entry which is preliminary data.</text>
</comment>
<organism evidence="3 4">
    <name type="scientific">Alosa alosa</name>
    <name type="common">allis shad</name>
    <dbReference type="NCBI Taxonomy" id="278164"/>
    <lineage>
        <taxon>Eukaryota</taxon>
        <taxon>Metazoa</taxon>
        <taxon>Chordata</taxon>
        <taxon>Craniata</taxon>
        <taxon>Vertebrata</taxon>
        <taxon>Euteleostomi</taxon>
        <taxon>Actinopterygii</taxon>
        <taxon>Neopterygii</taxon>
        <taxon>Teleostei</taxon>
        <taxon>Clupei</taxon>
        <taxon>Clupeiformes</taxon>
        <taxon>Clupeoidei</taxon>
        <taxon>Clupeidae</taxon>
        <taxon>Alosa</taxon>
    </lineage>
</organism>
<feature type="coiled-coil region" evidence="1">
    <location>
        <begin position="27"/>
        <end position="75"/>
    </location>
</feature>